<organism evidence="1 2">
    <name type="scientific">Clostridium botulinum D str. 1873</name>
    <dbReference type="NCBI Taxonomy" id="592027"/>
    <lineage>
        <taxon>Bacteria</taxon>
        <taxon>Bacillati</taxon>
        <taxon>Bacillota</taxon>
        <taxon>Clostridia</taxon>
        <taxon>Eubacteriales</taxon>
        <taxon>Clostridiaceae</taxon>
        <taxon>Clostridium</taxon>
    </lineage>
</organism>
<evidence type="ECO:0000313" key="2">
    <source>
        <dbReference type="Proteomes" id="UP000006160"/>
    </source>
</evidence>
<dbReference type="InterPro" id="IPR050219">
    <property type="entry name" value="DnaG_primase"/>
</dbReference>
<evidence type="ECO:0000313" key="1">
    <source>
        <dbReference type="EMBL" id="EES90362.1"/>
    </source>
</evidence>
<name>A0A9P2G5I7_CLOBO</name>
<dbReference type="SUPFAM" id="SSF56731">
    <property type="entry name" value="DNA primase core"/>
    <property type="match status" value="1"/>
</dbReference>
<protein>
    <submittedName>
        <fullName evidence="1">DNA primase</fullName>
    </submittedName>
</protein>
<dbReference type="AlphaFoldDB" id="A0A9P2G5I7"/>
<dbReference type="GO" id="GO:0006269">
    <property type="term" value="P:DNA replication, synthesis of primer"/>
    <property type="evidence" value="ECO:0007669"/>
    <property type="project" value="TreeGrafter"/>
</dbReference>
<dbReference type="GO" id="GO:0008270">
    <property type="term" value="F:zinc ion binding"/>
    <property type="evidence" value="ECO:0007669"/>
    <property type="project" value="InterPro"/>
</dbReference>
<dbReference type="InterPro" id="IPR036977">
    <property type="entry name" value="DNA_primase_Znf_CHC2"/>
</dbReference>
<dbReference type="GO" id="GO:0005737">
    <property type="term" value="C:cytoplasm"/>
    <property type="evidence" value="ECO:0007669"/>
    <property type="project" value="TreeGrafter"/>
</dbReference>
<dbReference type="SUPFAM" id="SSF57783">
    <property type="entry name" value="Zinc beta-ribbon"/>
    <property type="match status" value="1"/>
</dbReference>
<accession>A0A9P2G5I7</accession>
<dbReference type="Proteomes" id="UP000006160">
    <property type="component" value="Unassembled WGS sequence"/>
</dbReference>
<reference evidence="1 2" key="1">
    <citation type="submission" date="2009-10" db="EMBL/GenBank/DDBJ databases">
        <authorList>
            <person name="Shrivastava S."/>
            <person name="Brinkac L.B."/>
            <person name="Brown J.L."/>
            <person name="Bruce D.B."/>
            <person name="Detter C."/>
            <person name="Green L.D."/>
            <person name="Munk C.A."/>
            <person name="Rogers Y.C."/>
            <person name="Tapia R."/>
            <person name="Saunders E.S."/>
            <person name="Sims D.R."/>
            <person name="Smith L.A."/>
            <person name="Smith T.J."/>
            <person name="Sutton G."/>
            <person name="Brettin T."/>
        </authorList>
    </citation>
    <scope>NUCLEOTIDE SEQUENCE [LARGE SCALE GENOMIC DNA]</scope>
    <source>
        <strain evidence="2">D str. 1873</strain>
    </source>
</reference>
<comment type="caution">
    <text evidence="1">The sequence shown here is derived from an EMBL/GenBank/DDBJ whole genome shotgun (WGS) entry which is preliminary data.</text>
</comment>
<dbReference type="Gene3D" id="3.40.1360.10">
    <property type="match status" value="1"/>
</dbReference>
<dbReference type="PANTHER" id="PTHR30313:SF2">
    <property type="entry name" value="DNA PRIMASE"/>
    <property type="match status" value="1"/>
</dbReference>
<proteinExistence type="predicted"/>
<dbReference type="GO" id="GO:0003677">
    <property type="term" value="F:DNA binding"/>
    <property type="evidence" value="ECO:0007669"/>
    <property type="project" value="InterPro"/>
</dbReference>
<dbReference type="Gene3D" id="3.90.580.10">
    <property type="entry name" value="Zinc finger, CHC2-type domain"/>
    <property type="match status" value="1"/>
</dbReference>
<dbReference type="EMBL" id="ACSJ01000016">
    <property type="protein sequence ID" value="EES90362.1"/>
    <property type="molecule type" value="Genomic_DNA"/>
</dbReference>
<sequence length="341" mass="40065">MLAYELKKYIIEKDKIMNVLESIGCHGIKTYPKEYRCGLPKHSNTTSVAIKKDTLKVKIFTSDKKINGDIFTLVMEIKKYEFPQAVKYLHEILGLKYIFNIQYIKKEEKKDILDVFKKAMQKKHFNNDIDELKIYNEDICREIIQIPYIGWIREGIMPFTQERFNIGYSRDKNRIAIPHRFWCGKENEYVGVMGRTLVKNYDLLDIPKYFPLKAFPKSMNLYGLQENYKYIQKANKIIVFEAEKSVLKAHSFLCRLGVALGGHELCPEQIRILLGLDVEIIFAMDNDMDEQLSINMCNQVKSFRRTSYIYDKWGLLGEKDSPVDKGMKVFKALYNNRIKIV</sequence>
<dbReference type="PANTHER" id="PTHR30313">
    <property type="entry name" value="DNA PRIMASE"/>
    <property type="match status" value="1"/>
</dbReference>
<gene>
    <name evidence="1" type="ORF">CLG_B2208</name>
</gene>